<dbReference type="Proteomes" id="UP000238375">
    <property type="component" value="Unassembled WGS sequence"/>
</dbReference>
<evidence type="ECO:0000313" key="3">
    <source>
        <dbReference type="Proteomes" id="UP000238375"/>
    </source>
</evidence>
<name>A0A2T0RKK8_9BACT</name>
<dbReference type="AlphaFoldDB" id="A0A2T0RKK8"/>
<accession>A0A2T0RKK8</accession>
<evidence type="ECO:0000256" key="1">
    <source>
        <dbReference type="SAM" id="Phobius"/>
    </source>
</evidence>
<keyword evidence="1" id="KW-0812">Transmembrane</keyword>
<dbReference type="EMBL" id="PVTE01000049">
    <property type="protein sequence ID" value="PRY21719.1"/>
    <property type="molecule type" value="Genomic_DNA"/>
</dbReference>
<comment type="caution">
    <text evidence="2">The sequence shown here is derived from an EMBL/GenBank/DDBJ whole genome shotgun (WGS) entry which is preliminary data.</text>
</comment>
<gene>
    <name evidence="2" type="ORF">CLV58_1497</name>
</gene>
<proteinExistence type="predicted"/>
<feature type="transmembrane region" description="Helical" evidence="1">
    <location>
        <begin position="89"/>
        <end position="108"/>
    </location>
</feature>
<organism evidence="2 3">
    <name type="scientific">Spirosoma oryzae</name>
    <dbReference type="NCBI Taxonomy" id="1469603"/>
    <lineage>
        <taxon>Bacteria</taxon>
        <taxon>Pseudomonadati</taxon>
        <taxon>Bacteroidota</taxon>
        <taxon>Cytophagia</taxon>
        <taxon>Cytophagales</taxon>
        <taxon>Cytophagaceae</taxon>
        <taxon>Spirosoma</taxon>
    </lineage>
</organism>
<keyword evidence="1" id="KW-0472">Membrane</keyword>
<reference evidence="2 3" key="1">
    <citation type="submission" date="2018-03" db="EMBL/GenBank/DDBJ databases">
        <title>Genomic Encyclopedia of Archaeal and Bacterial Type Strains, Phase II (KMG-II): from individual species to whole genera.</title>
        <authorList>
            <person name="Goeker M."/>
        </authorList>
    </citation>
    <scope>NUCLEOTIDE SEQUENCE [LARGE SCALE GENOMIC DNA]</scope>
    <source>
        <strain evidence="2 3">DSM 28354</strain>
    </source>
</reference>
<dbReference type="RefSeq" id="WP_106140978.1">
    <property type="nucleotide sequence ID" value="NZ_PVTE01000049.1"/>
</dbReference>
<keyword evidence="3" id="KW-1185">Reference proteome</keyword>
<evidence type="ECO:0000313" key="2">
    <source>
        <dbReference type="EMBL" id="PRY21719.1"/>
    </source>
</evidence>
<keyword evidence="1" id="KW-1133">Transmembrane helix</keyword>
<sequence>MDQTLYYVVRYTGPFGYIKPWTAVRDEKTFSQQFLTPSIIEGIRQKLGVSAILRHRLSYAKIDQQQERTQSRAFALETKRKRATREQSILVRGVLLYPVLTLVFTTSMDARQAAEQHVCLCRNEDILLPDESIQAISEDEFDQIPGFELQFGDGPTAIMVGYDRFQNNQPMYGTLRIVGTPVGAQSLE</sequence>
<protein>
    <submittedName>
        <fullName evidence="2">Uncharacterized protein</fullName>
    </submittedName>
</protein>
<dbReference type="OrthoDB" id="5417901at2"/>